<keyword evidence="3" id="KW-0605">Phycobilisome</keyword>
<dbReference type="HOGENOM" id="CLU_1106290_0_0_3"/>
<dbReference type="EMBL" id="CP000878">
    <property type="protein sequence ID" value="ABX09531.1"/>
    <property type="molecule type" value="Genomic_DNA"/>
</dbReference>
<evidence type="ECO:0000313" key="4">
    <source>
        <dbReference type="EMBL" id="ABX09531.1"/>
    </source>
</evidence>
<gene>
    <name evidence="4" type="ordered locus">P9211_16001</name>
</gene>
<keyword evidence="2" id="KW-0042">Antenna complex</keyword>
<comment type="similarity">
    <text evidence="1">Belongs to the CpcE/RpcE/PecE family.</text>
</comment>
<dbReference type="SMART" id="SM00567">
    <property type="entry name" value="EZ_HEAT"/>
    <property type="match status" value="4"/>
</dbReference>
<dbReference type="STRING" id="93059.P9211_16001"/>
<protein>
    <recommendedName>
        <fullName evidence="6">PBS lyase HEAT-like repeat</fullName>
    </recommendedName>
</protein>
<dbReference type="InterPro" id="IPR011989">
    <property type="entry name" value="ARM-like"/>
</dbReference>
<dbReference type="RefSeq" id="WP_012196152.1">
    <property type="nucleotide sequence ID" value="NC_009976.1"/>
</dbReference>
<dbReference type="KEGG" id="pmj:P9211_16001"/>
<dbReference type="Gene3D" id="1.25.10.10">
    <property type="entry name" value="Leucine-rich Repeat Variant"/>
    <property type="match status" value="2"/>
</dbReference>
<dbReference type="GO" id="GO:0016491">
    <property type="term" value="F:oxidoreductase activity"/>
    <property type="evidence" value="ECO:0007669"/>
    <property type="project" value="TreeGrafter"/>
</dbReference>
<reference evidence="4 5" key="1">
    <citation type="journal article" date="2007" name="PLoS Genet.">
        <title>Patterns and implications of gene gain and loss in the evolution of Prochlorococcus.</title>
        <authorList>
            <person name="Kettler G.C."/>
            <person name="Martiny A.C."/>
            <person name="Huang K."/>
            <person name="Zucker J."/>
            <person name="Coleman M.L."/>
            <person name="Rodrigue S."/>
            <person name="Chen F."/>
            <person name="Lapidus A."/>
            <person name="Ferriera S."/>
            <person name="Johnson J."/>
            <person name="Steglich C."/>
            <person name="Church G.M."/>
            <person name="Richardson P."/>
            <person name="Chisholm S.W."/>
        </authorList>
    </citation>
    <scope>NUCLEOTIDE SEQUENCE [LARGE SCALE GENOMIC DNA]</scope>
    <source>
        <strain evidence="5">MIT 9211</strain>
    </source>
</reference>
<evidence type="ECO:0000313" key="5">
    <source>
        <dbReference type="Proteomes" id="UP000000788"/>
    </source>
</evidence>
<organism evidence="4 5">
    <name type="scientific">Prochlorococcus marinus (strain MIT 9211)</name>
    <dbReference type="NCBI Taxonomy" id="93059"/>
    <lineage>
        <taxon>Bacteria</taxon>
        <taxon>Bacillati</taxon>
        <taxon>Cyanobacteriota</taxon>
        <taxon>Cyanophyceae</taxon>
        <taxon>Synechococcales</taxon>
        <taxon>Prochlorococcaceae</taxon>
        <taxon>Prochlorococcus</taxon>
    </lineage>
</organism>
<evidence type="ECO:0000256" key="3">
    <source>
        <dbReference type="ARBA" id="ARBA00022738"/>
    </source>
</evidence>
<dbReference type="InterPro" id="IPR016024">
    <property type="entry name" value="ARM-type_fold"/>
</dbReference>
<evidence type="ECO:0008006" key="6">
    <source>
        <dbReference type="Google" id="ProtNLM"/>
    </source>
</evidence>
<dbReference type="eggNOG" id="COG1413">
    <property type="taxonomic scope" value="Bacteria"/>
</dbReference>
<dbReference type="GO" id="GO:0030089">
    <property type="term" value="C:phycobilisome"/>
    <property type="evidence" value="ECO:0007669"/>
    <property type="project" value="UniProtKB-KW"/>
</dbReference>
<dbReference type="SUPFAM" id="SSF48371">
    <property type="entry name" value="ARM repeat"/>
    <property type="match status" value="1"/>
</dbReference>
<dbReference type="Proteomes" id="UP000000788">
    <property type="component" value="Chromosome"/>
</dbReference>
<evidence type="ECO:0000256" key="2">
    <source>
        <dbReference type="ARBA" id="ARBA00022549"/>
    </source>
</evidence>
<dbReference type="PANTHER" id="PTHR12697">
    <property type="entry name" value="PBS LYASE HEAT-LIKE PROTEIN"/>
    <property type="match status" value="1"/>
</dbReference>
<dbReference type="AlphaFoldDB" id="A9BCG9"/>
<name>A9BCG9_PROM4</name>
<sequence>MKEDNSTFHEDGLTKLTIDPEVLAQELAAELQGDPLDEIDLDGLDPDQAKVASECEAGLHWLQQGHEERLQGLRVFCEHRDPRALPLLIPLLLQPCPVERMSAVYALGRNPSPKAVKILLQLLETDSNAYVRKAAAWSLGNYSNAPVMKPLINALQNDIAAVRLWAASSLAEVGLSSTANADIVAVQLLVSLRIDHEPVVRSNCIWSLGRLYEKLSNDLKSQLLHAFVSVLSTDLEASVRDEVRVALEQIEDPLAKSQIKTLLEEANLL</sequence>
<proteinExistence type="inferred from homology"/>
<dbReference type="OrthoDB" id="9784717at2"/>
<dbReference type="PANTHER" id="PTHR12697:SF5">
    <property type="entry name" value="DEOXYHYPUSINE HYDROXYLASE"/>
    <property type="match status" value="1"/>
</dbReference>
<evidence type="ECO:0000256" key="1">
    <source>
        <dbReference type="ARBA" id="ARBA00009299"/>
    </source>
</evidence>
<accession>A9BCG9</accession>
<keyword evidence="5" id="KW-1185">Reference proteome</keyword>
<dbReference type="Pfam" id="PF13646">
    <property type="entry name" value="HEAT_2"/>
    <property type="match status" value="1"/>
</dbReference>
<dbReference type="InterPro" id="IPR004155">
    <property type="entry name" value="PBS_lyase_HEAT"/>
</dbReference>